<protein>
    <submittedName>
        <fullName evidence="2">Type VI secretion system baseplate subunit TssE</fullName>
    </submittedName>
</protein>
<reference evidence="3" key="1">
    <citation type="journal article" date="2019" name="Int. J. Syst. Evol. Microbiol.">
        <title>The Global Catalogue of Microorganisms (GCM) 10K type strain sequencing project: providing services to taxonomists for standard genome sequencing and annotation.</title>
        <authorList>
            <consortium name="The Broad Institute Genomics Platform"/>
            <consortium name="The Broad Institute Genome Sequencing Center for Infectious Disease"/>
            <person name="Wu L."/>
            <person name="Ma J."/>
        </authorList>
    </citation>
    <scope>NUCLEOTIDE SEQUENCE [LARGE SCALE GENOMIC DNA]</scope>
    <source>
        <strain evidence="3">KCTC 42984</strain>
    </source>
</reference>
<evidence type="ECO:0000259" key="1">
    <source>
        <dbReference type="Pfam" id="PF04965"/>
    </source>
</evidence>
<dbReference type="InterPro" id="IPR053176">
    <property type="entry name" value="T6SS_TssE1-like"/>
</dbReference>
<dbReference type="Gene3D" id="3.10.450.40">
    <property type="match status" value="1"/>
</dbReference>
<dbReference type="RefSeq" id="WP_379509917.1">
    <property type="nucleotide sequence ID" value="NZ_JBHRTQ010000007.1"/>
</dbReference>
<dbReference type="Proteomes" id="UP001595604">
    <property type="component" value="Unassembled WGS sequence"/>
</dbReference>
<keyword evidence="3" id="KW-1185">Reference proteome</keyword>
<accession>A0ABV7IUF5</accession>
<name>A0ABV7IUF5_9SPHN</name>
<organism evidence="2 3">
    <name type="scientific">Novosphingobium bradum</name>
    <dbReference type="NCBI Taxonomy" id="1737444"/>
    <lineage>
        <taxon>Bacteria</taxon>
        <taxon>Pseudomonadati</taxon>
        <taxon>Pseudomonadota</taxon>
        <taxon>Alphaproteobacteria</taxon>
        <taxon>Sphingomonadales</taxon>
        <taxon>Sphingomonadaceae</taxon>
        <taxon>Novosphingobium</taxon>
    </lineage>
</organism>
<comment type="caution">
    <text evidence="2">The sequence shown here is derived from an EMBL/GenBank/DDBJ whole genome shotgun (WGS) entry which is preliminary data.</text>
</comment>
<dbReference type="PANTHER" id="PTHR38595:SF1">
    <property type="entry name" value="TYPE VI SECRETION SYSTEM COMPONENT TSSE1"/>
    <property type="match status" value="1"/>
</dbReference>
<dbReference type="Pfam" id="PF04965">
    <property type="entry name" value="GPW_gp25"/>
    <property type="match status" value="1"/>
</dbReference>
<dbReference type="EMBL" id="JBHRTQ010000007">
    <property type="protein sequence ID" value="MFC3174568.1"/>
    <property type="molecule type" value="Genomic_DNA"/>
</dbReference>
<dbReference type="InterPro" id="IPR007048">
    <property type="entry name" value="IraD/Gp25-like"/>
</dbReference>
<evidence type="ECO:0000313" key="2">
    <source>
        <dbReference type="EMBL" id="MFC3174568.1"/>
    </source>
</evidence>
<sequence>MARGITHSLLDRLVDDEPERAIEPAESDARALERYKVGLRRDLEALLNSKRPDLAAFERYPEIEQTVTGFGIADISTEDLATQGARDRVRRMVAQAIRIHESRLTDVDVEIDDGPTSTGIRLRISAQLSLTRGKDTVVYEANVRPGDRAIAVSLTG</sequence>
<gene>
    <name evidence="2" type="primary">tssE</name>
    <name evidence="2" type="ORF">ACFOD9_09910</name>
</gene>
<dbReference type="PANTHER" id="PTHR38595">
    <property type="entry name" value="CYTOPLASMIC PROTEIN-RELATED"/>
    <property type="match status" value="1"/>
</dbReference>
<dbReference type="NCBIfam" id="TIGR03357">
    <property type="entry name" value="VI_zyme"/>
    <property type="match status" value="1"/>
</dbReference>
<feature type="domain" description="IraD/Gp25-like" evidence="1">
    <location>
        <begin position="39"/>
        <end position="131"/>
    </location>
</feature>
<proteinExistence type="predicted"/>
<dbReference type="InterPro" id="IPR017737">
    <property type="entry name" value="TssE1-like"/>
</dbReference>
<dbReference type="SUPFAM" id="SSF160719">
    <property type="entry name" value="gpW/gp25-like"/>
    <property type="match status" value="1"/>
</dbReference>
<evidence type="ECO:0000313" key="3">
    <source>
        <dbReference type="Proteomes" id="UP001595604"/>
    </source>
</evidence>